<protein>
    <submittedName>
        <fullName evidence="2">Uncharacterized protein</fullName>
    </submittedName>
</protein>
<reference evidence="2" key="1">
    <citation type="journal article" date="2022" name="bioRxiv">
        <title>Sequencing and chromosome-scale assembly of the giantPleurodeles waltlgenome.</title>
        <authorList>
            <person name="Brown T."/>
            <person name="Elewa A."/>
            <person name="Iarovenko S."/>
            <person name="Subramanian E."/>
            <person name="Araus A.J."/>
            <person name="Petzold A."/>
            <person name="Susuki M."/>
            <person name="Suzuki K.-i.T."/>
            <person name="Hayashi T."/>
            <person name="Toyoda A."/>
            <person name="Oliveira C."/>
            <person name="Osipova E."/>
            <person name="Leigh N.D."/>
            <person name="Simon A."/>
            <person name="Yun M.H."/>
        </authorList>
    </citation>
    <scope>NUCLEOTIDE SEQUENCE</scope>
    <source>
        <strain evidence="2">20211129_DDA</strain>
        <tissue evidence="2">Liver</tissue>
    </source>
</reference>
<proteinExistence type="predicted"/>
<dbReference type="AlphaFoldDB" id="A0AAV7KTA5"/>
<evidence type="ECO:0000313" key="2">
    <source>
        <dbReference type="EMBL" id="KAJ1082497.1"/>
    </source>
</evidence>
<evidence type="ECO:0000313" key="3">
    <source>
        <dbReference type="Proteomes" id="UP001066276"/>
    </source>
</evidence>
<keyword evidence="3" id="KW-1185">Reference proteome</keyword>
<dbReference type="EMBL" id="JANPWB010000016">
    <property type="protein sequence ID" value="KAJ1082497.1"/>
    <property type="molecule type" value="Genomic_DNA"/>
</dbReference>
<evidence type="ECO:0000256" key="1">
    <source>
        <dbReference type="SAM" id="MobiDB-lite"/>
    </source>
</evidence>
<dbReference type="Proteomes" id="UP001066276">
    <property type="component" value="Chromosome 12"/>
</dbReference>
<name>A0AAV7KTA5_PLEWA</name>
<organism evidence="2 3">
    <name type="scientific">Pleurodeles waltl</name>
    <name type="common">Iberian ribbed newt</name>
    <dbReference type="NCBI Taxonomy" id="8319"/>
    <lineage>
        <taxon>Eukaryota</taxon>
        <taxon>Metazoa</taxon>
        <taxon>Chordata</taxon>
        <taxon>Craniata</taxon>
        <taxon>Vertebrata</taxon>
        <taxon>Euteleostomi</taxon>
        <taxon>Amphibia</taxon>
        <taxon>Batrachia</taxon>
        <taxon>Caudata</taxon>
        <taxon>Salamandroidea</taxon>
        <taxon>Salamandridae</taxon>
        <taxon>Pleurodelinae</taxon>
        <taxon>Pleurodeles</taxon>
    </lineage>
</organism>
<feature type="region of interest" description="Disordered" evidence="1">
    <location>
        <begin position="48"/>
        <end position="73"/>
    </location>
</feature>
<accession>A0AAV7KTA5</accession>
<comment type="caution">
    <text evidence="2">The sequence shown here is derived from an EMBL/GenBank/DDBJ whole genome shotgun (WGS) entry which is preliminary data.</text>
</comment>
<sequence length="73" mass="8398">MLRPHPRWAGGRKLGFNNWKRTRSGGIISAGIERLLIYIWTLIEDTDKLGDPDEIQGYSPDETRVDDDDGLNW</sequence>
<gene>
    <name evidence="2" type="ORF">NDU88_002662</name>
</gene>
<feature type="compositionally biased region" description="Acidic residues" evidence="1">
    <location>
        <begin position="64"/>
        <end position="73"/>
    </location>
</feature>